<dbReference type="AlphaFoldDB" id="A0A9Q4C5F2"/>
<proteinExistence type="predicted"/>
<protein>
    <submittedName>
        <fullName evidence="3">NeuD/PglB/VioB family sugar acetyltransferase</fullName>
    </submittedName>
</protein>
<keyword evidence="1" id="KW-0808">Transferase</keyword>
<dbReference type="Gene3D" id="3.40.50.20">
    <property type="match status" value="1"/>
</dbReference>
<dbReference type="InterPro" id="IPR050179">
    <property type="entry name" value="Trans_hexapeptide_repeat"/>
</dbReference>
<evidence type="ECO:0000313" key="4">
    <source>
        <dbReference type="Proteomes" id="UP001149411"/>
    </source>
</evidence>
<comment type="caution">
    <text evidence="3">The sequence shown here is derived from an EMBL/GenBank/DDBJ whole genome shotgun (WGS) entry which is preliminary data.</text>
</comment>
<dbReference type="SUPFAM" id="SSF51161">
    <property type="entry name" value="Trimeric LpxA-like enzymes"/>
    <property type="match status" value="1"/>
</dbReference>
<evidence type="ECO:0000313" key="3">
    <source>
        <dbReference type="EMBL" id="MCX2818626.1"/>
    </source>
</evidence>
<dbReference type="InterPro" id="IPR011004">
    <property type="entry name" value="Trimer_LpxA-like_sf"/>
</dbReference>
<dbReference type="InterPro" id="IPR041561">
    <property type="entry name" value="PglD_N"/>
</dbReference>
<dbReference type="PANTHER" id="PTHR43300">
    <property type="entry name" value="ACETYLTRANSFERASE"/>
    <property type="match status" value="1"/>
</dbReference>
<dbReference type="RefSeq" id="WP_266086471.1">
    <property type="nucleotide sequence ID" value="NZ_RKLV01000004.1"/>
</dbReference>
<dbReference type="Gene3D" id="2.160.10.10">
    <property type="entry name" value="Hexapeptide repeat proteins"/>
    <property type="match status" value="1"/>
</dbReference>
<sequence>MTNIIYCAGNQGRVVLDILSRSGYEDRVIFVDDVREPGTKISDVEVVGGYRQLEQFDPETDRCIVALGRGEPRLELANRVEKYGYDFFSAIDSKTTVSSTSVIGEGTMINSRSYIGPDAEIESHVLVDSCVNISHDTHIKEGATITPNVTLAGEVTIGKKAYIGAGAVVVDGVSVGDGAVVGAGAVVTNPVPKDTTVVGVPADEI</sequence>
<keyword evidence="4" id="KW-1185">Reference proteome</keyword>
<dbReference type="NCBIfam" id="TIGR03570">
    <property type="entry name" value="NeuD_NnaD"/>
    <property type="match status" value="1"/>
</dbReference>
<organism evidence="3 4">
    <name type="scientific">Halorutilus salinus</name>
    <dbReference type="NCBI Taxonomy" id="2487751"/>
    <lineage>
        <taxon>Archaea</taxon>
        <taxon>Methanobacteriati</taxon>
        <taxon>Methanobacteriota</taxon>
        <taxon>Stenosarchaea group</taxon>
        <taxon>Halobacteria</taxon>
        <taxon>Halorutilales</taxon>
        <taxon>Halorutilaceae</taxon>
        <taxon>Halorutilus</taxon>
    </lineage>
</organism>
<dbReference type="Pfam" id="PF17836">
    <property type="entry name" value="PglD_N"/>
    <property type="match status" value="1"/>
</dbReference>
<dbReference type="Pfam" id="PF00132">
    <property type="entry name" value="Hexapep"/>
    <property type="match status" value="1"/>
</dbReference>
<dbReference type="GO" id="GO:0016740">
    <property type="term" value="F:transferase activity"/>
    <property type="evidence" value="ECO:0007669"/>
    <property type="project" value="UniProtKB-KW"/>
</dbReference>
<evidence type="ECO:0000256" key="1">
    <source>
        <dbReference type="ARBA" id="ARBA00022679"/>
    </source>
</evidence>
<dbReference type="InterPro" id="IPR001451">
    <property type="entry name" value="Hexapep"/>
</dbReference>
<reference evidence="3" key="1">
    <citation type="submission" date="2022-09" db="EMBL/GenBank/DDBJ databases">
        <title>Haloadaptaus new haloarchaeum isolated from saline soil.</title>
        <authorList>
            <person name="Duran-Viseras A."/>
            <person name="Sanchez-Porro C."/>
            <person name="Ventosa A."/>
        </authorList>
    </citation>
    <scope>NUCLEOTIDE SEQUENCE</scope>
    <source>
        <strain evidence="3">F3-133</strain>
    </source>
</reference>
<evidence type="ECO:0000259" key="2">
    <source>
        <dbReference type="Pfam" id="PF17836"/>
    </source>
</evidence>
<dbReference type="EMBL" id="RKLV01000004">
    <property type="protein sequence ID" value="MCX2818626.1"/>
    <property type="molecule type" value="Genomic_DNA"/>
</dbReference>
<dbReference type="PANTHER" id="PTHR43300:SF7">
    <property type="entry name" value="UDP-N-ACETYLBACILLOSAMINE N-ACETYLTRANSFERASE"/>
    <property type="match status" value="1"/>
</dbReference>
<accession>A0A9Q4C5F2</accession>
<dbReference type="InterPro" id="IPR020019">
    <property type="entry name" value="AcTrfase_PglD-like"/>
</dbReference>
<feature type="domain" description="PglD N-terminal" evidence="2">
    <location>
        <begin position="4"/>
        <end position="80"/>
    </location>
</feature>
<dbReference type="InterPro" id="IPR018357">
    <property type="entry name" value="Hexapep_transf_CS"/>
</dbReference>
<dbReference type="Proteomes" id="UP001149411">
    <property type="component" value="Unassembled WGS sequence"/>
</dbReference>
<gene>
    <name evidence="3" type="ORF">EGH25_04575</name>
</gene>
<dbReference type="PROSITE" id="PS00101">
    <property type="entry name" value="HEXAPEP_TRANSFERASES"/>
    <property type="match status" value="1"/>
</dbReference>
<name>A0A9Q4C5F2_9EURY</name>